<dbReference type="EMBL" id="FOUJ01000001">
    <property type="protein sequence ID" value="SFM30405.1"/>
    <property type="molecule type" value="Genomic_DNA"/>
</dbReference>
<protein>
    <recommendedName>
        <fullName evidence="1">UPF0305 protein SAMN04488696_0848</fullName>
    </recommendedName>
</protein>
<dbReference type="STRING" id="487685.SAMN04488696_0848"/>
<keyword evidence="3" id="KW-1185">Reference proteome</keyword>
<accession>A0A1I4PSS8</accession>
<comment type="similarity">
    <text evidence="1">Belongs to the UPF0305 family.</text>
</comment>
<dbReference type="HAMAP" id="MF_00763">
    <property type="entry name" value="UPF0305"/>
    <property type="match status" value="1"/>
</dbReference>
<sequence length="193" mass="22499">MKRCFLGSVLRGTYSIHEAISLKDIHMQTLEVFHINSHELLLMLKKEAESLSYEHLISTSENEADSIQSLPGSPRYNIEYLVRYNHRKFSELKERDCTDLSEEIDIGQLDDLTFRISKYMDTYAPGQSDLKEYIRIISTYLTFVVKEPLHPPGMYVTEDQMIFENNGVYYCPVKSKHISEEMSLCKYCVCRTS</sequence>
<dbReference type="Pfam" id="PF09888">
    <property type="entry name" value="DUF2115"/>
    <property type="match status" value="1"/>
</dbReference>
<dbReference type="Proteomes" id="UP000198535">
    <property type="component" value="Unassembled WGS sequence"/>
</dbReference>
<reference evidence="3" key="1">
    <citation type="submission" date="2016-10" db="EMBL/GenBank/DDBJ databases">
        <authorList>
            <person name="Varghese N."/>
            <person name="Submissions S."/>
        </authorList>
    </citation>
    <scope>NUCLEOTIDE SEQUENCE [LARGE SCALE GENOMIC DNA]</scope>
    <source>
        <strain evidence="3">Mob M</strain>
    </source>
</reference>
<organism evidence="2 3">
    <name type="scientific">Methanolobus profundi</name>
    <dbReference type="NCBI Taxonomy" id="487685"/>
    <lineage>
        <taxon>Archaea</taxon>
        <taxon>Methanobacteriati</taxon>
        <taxon>Methanobacteriota</taxon>
        <taxon>Stenosarchaea group</taxon>
        <taxon>Methanomicrobia</taxon>
        <taxon>Methanosarcinales</taxon>
        <taxon>Methanosarcinaceae</taxon>
        <taxon>Methanolobus</taxon>
    </lineage>
</organism>
<dbReference type="InterPro" id="IPR019215">
    <property type="entry name" value="DUF2115"/>
</dbReference>
<dbReference type="AlphaFoldDB" id="A0A1I4PSS8"/>
<evidence type="ECO:0000256" key="1">
    <source>
        <dbReference type="HAMAP-Rule" id="MF_00763"/>
    </source>
</evidence>
<name>A0A1I4PSS8_9EURY</name>
<proteinExistence type="inferred from homology"/>
<gene>
    <name evidence="2" type="ORF">SAMN04488696_0848</name>
</gene>
<evidence type="ECO:0000313" key="3">
    <source>
        <dbReference type="Proteomes" id="UP000198535"/>
    </source>
</evidence>
<evidence type="ECO:0000313" key="2">
    <source>
        <dbReference type="EMBL" id="SFM30405.1"/>
    </source>
</evidence>